<feature type="transmembrane region" description="Helical" evidence="1">
    <location>
        <begin position="162"/>
        <end position="182"/>
    </location>
</feature>
<dbReference type="RefSeq" id="WP_303500093.1">
    <property type="nucleotide sequence ID" value="NZ_JAUOPU010000014.1"/>
</dbReference>
<proteinExistence type="predicted"/>
<feature type="transmembrane region" description="Helical" evidence="1">
    <location>
        <begin position="69"/>
        <end position="85"/>
    </location>
</feature>
<dbReference type="Pfam" id="PF05987">
    <property type="entry name" value="DUF898"/>
    <property type="match status" value="1"/>
</dbReference>
<dbReference type="InterPro" id="IPR010295">
    <property type="entry name" value="DUF898"/>
</dbReference>
<reference evidence="2" key="1">
    <citation type="submission" date="2023-07" db="EMBL/GenBank/DDBJ databases">
        <title>Genome content predicts the carbon catabolic preferences of heterotrophic bacteria.</title>
        <authorList>
            <person name="Gralka M."/>
        </authorList>
    </citation>
    <scope>NUCLEOTIDE SEQUENCE</scope>
    <source>
        <strain evidence="2">G2M05</strain>
    </source>
</reference>
<protein>
    <submittedName>
        <fullName evidence="2">YjgN family protein</fullName>
    </submittedName>
</protein>
<dbReference type="AlphaFoldDB" id="A0AAW7Y5K1"/>
<dbReference type="Proteomes" id="UP001170624">
    <property type="component" value="Unassembled WGS sequence"/>
</dbReference>
<gene>
    <name evidence="2" type="ORF">Q4568_14050</name>
</gene>
<feature type="transmembrane region" description="Helical" evidence="1">
    <location>
        <begin position="218"/>
        <end position="240"/>
    </location>
</feature>
<sequence length="383" mass="42141">MDNQIKFYGQGLEFFGIWFVNLLLSVVTIGIYSAWAKVRTKKYFYGNTDLAGDRFDYHAKPIQILKGRMVAMLFVLIWFVCNQLFPTLSLLLMLIFILLAPWLIHSNTRFDARMTSFRNVHFNFTGSVKSAYNVFLFWPLICAVLIACCLLISAAIGGSSWLGGLIVSGLSLLLGFVLFCWVSAEIASYFVNGYHYGSCSFSGKIDTKQYVTTYLQGAVLATVLTALMVGTGIALFGYSFHDISNSGEGIAANGGDFTMIFAIFSSYIGFILIMLITSGFIQARLRNYIFSEISIKETAEYGLISRMTTKGLITLMLSNFILLVVSVGFARPWVMVRTAKYVASVTAVQGDLNALTVEGDTLNASSAVADELAEAFDLNIGIG</sequence>
<keyword evidence="1" id="KW-0472">Membrane</keyword>
<dbReference type="EMBL" id="JAUOPU010000014">
    <property type="protein sequence ID" value="MDO6543667.1"/>
    <property type="molecule type" value="Genomic_DNA"/>
</dbReference>
<keyword evidence="1" id="KW-1133">Transmembrane helix</keyword>
<feature type="transmembrane region" description="Helical" evidence="1">
    <location>
        <begin position="131"/>
        <end position="156"/>
    </location>
</feature>
<evidence type="ECO:0000313" key="2">
    <source>
        <dbReference type="EMBL" id="MDO6543667.1"/>
    </source>
</evidence>
<feature type="transmembrane region" description="Helical" evidence="1">
    <location>
        <begin position="312"/>
        <end position="334"/>
    </location>
</feature>
<evidence type="ECO:0000256" key="1">
    <source>
        <dbReference type="SAM" id="Phobius"/>
    </source>
</evidence>
<feature type="transmembrane region" description="Helical" evidence="1">
    <location>
        <begin position="15"/>
        <end position="35"/>
    </location>
</feature>
<organism evidence="2 3">
    <name type="scientific">Photobacterium sanguinicancri</name>
    <dbReference type="NCBI Taxonomy" id="875932"/>
    <lineage>
        <taxon>Bacteria</taxon>
        <taxon>Pseudomonadati</taxon>
        <taxon>Pseudomonadota</taxon>
        <taxon>Gammaproteobacteria</taxon>
        <taxon>Vibrionales</taxon>
        <taxon>Vibrionaceae</taxon>
        <taxon>Photobacterium</taxon>
    </lineage>
</organism>
<comment type="caution">
    <text evidence="2">The sequence shown here is derived from an EMBL/GenBank/DDBJ whole genome shotgun (WGS) entry which is preliminary data.</text>
</comment>
<keyword evidence="1" id="KW-0812">Transmembrane</keyword>
<evidence type="ECO:0000313" key="3">
    <source>
        <dbReference type="Proteomes" id="UP001170624"/>
    </source>
</evidence>
<accession>A0AAW7Y5K1</accession>
<name>A0AAW7Y5K1_9GAMM</name>
<feature type="transmembrane region" description="Helical" evidence="1">
    <location>
        <begin position="91"/>
        <end position="110"/>
    </location>
</feature>
<feature type="transmembrane region" description="Helical" evidence="1">
    <location>
        <begin position="260"/>
        <end position="281"/>
    </location>
</feature>